<evidence type="ECO:0000313" key="3">
    <source>
        <dbReference type="Proteomes" id="UP001301769"/>
    </source>
</evidence>
<name>A0AAN6XZD4_9PEZI</name>
<dbReference type="Proteomes" id="UP001301769">
    <property type="component" value="Unassembled WGS sequence"/>
</dbReference>
<accession>A0AAN6XZD4</accession>
<dbReference type="InterPro" id="IPR047975">
    <property type="entry name" value="Heme_bind_FMP"/>
</dbReference>
<gene>
    <name evidence="2" type="ORF">QBC37DRAFT_324034</name>
</gene>
<reference evidence="2" key="1">
    <citation type="journal article" date="2023" name="Mol. Phylogenet. Evol.">
        <title>Genome-scale phylogeny and comparative genomics of the fungal order Sordariales.</title>
        <authorList>
            <person name="Hensen N."/>
            <person name="Bonometti L."/>
            <person name="Westerberg I."/>
            <person name="Brannstrom I.O."/>
            <person name="Guillou S."/>
            <person name="Cros-Aarteil S."/>
            <person name="Calhoun S."/>
            <person name="Haridas S."/>
            <person name="Kuo A."/>
            <person name="Mondo S."/>
            <person name="Pangilinan J."/>
            <person name="Riley R."/>
            <person name="LaButti K."/>
            <person name="Andreopoulos B."/>
            <person name="Lipzen A."/>
            <person name="Chen C."/>
            <person name="Yan M."/>
            <person name="Daum C."/>
            <person name="Ng V."/>
            <person name="Clum A."/>
            <person name="Steindorff A."/>
            <person name="Ohm R.A."/>
            <person name="Martin F."/>
            <person name="Silar P."/>
            <person name="Natvig D.O."/>
            <person name="Lalanne C."/>
            <person name="Gautier V."/>
            <person name="Ament-Velasquez S.L."/>
            <person name="Kruys A."/>
            <person name="Hutchinson M.I."/>
            <person name="Powell A.J."/>
            <person name="Barry K."/>
            <person name="Miller A.N."/>
            <person name="Grigoriev I.V."/>
            <person name="Debuchy R."/>
            <person name="Gladieux P."/>
            <person name="Hiltunen Thoren M."/>
            <person name="Johannesson H."/>
        </authorList>
    </citation>
    <scope>NUCLEOTIDE SEQUENCE</scope>
    <source>
        <strain evidence="2">PSN293</strain>
    </source>
</reference>
<feature type="compositionally biased region" description="Polar residues" evidence="1">
    <location>
        <begin position="304"/>
        <end position="318"/>
    </location>
</feature>
<dbReference type="NCBIfam" id="NF040572">
    <property type="entry name" value="heme_bind_FMP"/>
    <property type="match status" value="1"/>
</dbReference>
<organism evidence="2 3">
    <name type="scientific">Rhypophila decipiens</name>
    <dbReference type="NCBI Taxonomy" id="261697"/>
    <lineage>
        <taxon>Eukaryota</taxon>
        <taxon>Fungi</taxon>
        <taxon>Dikarya</taxon>
        <taxon>Ascomycota</taxon>
        <taxon>Pezizomycotina</taxon>
        <taxon>Sordariomycetes</taxon>
        <taxon>Sordariomycetidae</taxon>
        <taxon>Sordariales</taxon>
        <taxon>Naviculisporaceae</taxon>
        <taxon>Rhypophila</taxon>
    </lineage>
</organism>
<dbReference type="EMBL" id="MU858206">
    <property type="protein sequence ID" value="KAK4209411.1"/>
    <property type="molecule type" value="Genomic_DNA"/>
</dbReference>
<keyword evidence="3" id="KW-1185">Reference proteome</keyword>
<sequence>MPTEITADGQVIPPRNITQPAPVLDTRAFQWRGLDTSSETQSADDHEEKQNQTPLVAINLLLPGQRVPPPSAQSLPTAPQRVISEEDMLRKQLGIDKIHEGRLPFPLEHFHGSYAGNGFNMIFRPNKFDGGPKVDGDNGINDNILELNLTTEQWTFGPTIGDIPNRGFGTEPTIILGGMPYLQTVQNVTNLDTGKGDSLLTNKPNGIHLEPGVFLFVPESSSTKGKKSIVRMASIPHGTTINAQGLVPVPNALKPPFTGKTIFSNSVIDTTPFSIGNPSSRLPQFFTSMNADRPNPFREPSDLSKFNTSKTGSGRITSETIKNPNKVLEKALEGQNITNVISFDLSTGPSQSKGSATLNGGGISNISFLNGPQSTITSAAPTLADNPNAHAEFFTNRWWVETVLYEVKLKGPLKPNETVREVWATMPRGSLAPTPVFNVTAPGNGVNIKGDFSVRVPGVQLQYSQTVNLNFGGLTWPHVSVATLVPTTPQPVLLPGPRGP</sequence>
<dbReference type="AlphaFoldDB" id="A0AAN6XZD4"/>
<reference evidence="2" key="2">
    <citation type="submission" date="2023-05" db="EMBL/GenBank/DDBJ databases">
        <authorList>
            <consortium name="Lawrence Berkeley National Laboratory"/>
            <person name="Steindorff A."/>
            <person name="Hensen N."/>
            <person name="Bonometti L."/>
            <person name="Westerberg I."/>
            <person name="Brannstrom I.O."/>
            <person name="Guillou S."/>
            <person name="Cros-Aarteil S."/>
            <person name="Calhoun S."/>
            <person name="Haridas S."/>
            <person name="Kuo A."/>
            <person name="Mondo S."/>
            <person name="Pangilinan J."/>
            <person name="Riley R."/>
            <person name="Labutti K."/>
            <person name="Andreopoulos B."/>
            <person name="Lipzen A."/>
            <person name="Chen C."/>
            <person name="Yanf M."/>
            <person name="Daum C."/>
            <person name="Ng V."/>
            <person name="Clum A."/>
            <person name="Ohm R."/>
            <person name="Martin F."/>
            <person name="Silar P."/>
            <person name="Natvig D."/>
            <person name="Lalanne C."/>
            <person name="Gautier V."/>
            <person name="Ament-Velasquez S.L."/>
            <person name="Kruys A."/>
            <person name="Hutchinson M.I."/>
            <person name="Powell A.J."/>
            <person name="Barry K."/>
            <person name="Miller A.N."/>
            <person name="Grigoriev I.V."/>
            <person name="Debuchy R."/>
            <person name="Gladieux P."/>
            <person name="Thoren M.H."/>
            <person name="Johannesson H."/>
        </authorList>
    </citation>
    <scope>NUCLEOTIDE SEQUENCE</scope>
    <source>
        <strain evidence="2">PSN293</strain>
    </source>
</reference>
<comment type="caution">
    <text evidence="2">The sequence shown here is derived from an EMBL/GenBank/DDBJ whole genome shotgun (WGS) entry which is preliminary data.</text>
</comment>
<feature type="region of interest" description="Disordered" evidence="1">
    <location>
        <begin position="293"/>
        <end position="318"/>
    </location>
</feature>
<evidence type="ECO:0000313" key="2">
    <source>
        <dbReference type="EMBL" id="KAK4209411.1"/>
    </source>
</evidence>
<protein>
    <submittedName>
        <fullName evidence="2">Uncharacterized protein</fullName>
    </submittedName>
</protein>
<evidence type="ECO:0000256" key="1">
    <source>
        <dbReference type="SAM" id="MobiDB-lite"/>
    </source>
</evidence>
<proteinExistence type="predicted"/>